<evidence type="ECO:0000313" key="2">
    <source>
        <dbReference type="Proteomes" id="UP000234752"/>
    </source>
</evidence>
<dbReference type="Pfam" id="PF00440">
    <property type="entry name" value="TetR_N"/>
    <property type="match status" value="1"/>
</dbReference>
<dbReference type="PANTHER" id="PTHR30055">
    <property type="entry name" value="HTH-TYPE TRANSCRIPTIONAL REGULATOR RUTR"/>
    <property type="match status" value="1"/>
</dbReference>
<protein>
    <submittedName>
        <fullName evidence="1">Uncharacterized protein</fullName>
    </submittedName>
</protein>
<dbReference type="GO" id="GO:0000976">
    <property type="term" value="F:transcription cis-regulatory region binding"/>
    <property type="evidence" value="ECO:0007669"/>
    <property type="project" value="TreeGrafter"/>
</dbReference>
<dbReference type="InterPro" id="IPR025996">
    <property type="entry name" value="MT1864/Rv1816-like_C"/>
</dbReference>
<keyword evidence="2" id="KW-1185">Reference proteome</keyword>
<gene>
    <name evidence="1" type="ORF">C0V82_23845</name>
</gene>
<dbReference type="InterPro" id="IPR023772">
    <property type="entry name" value="DNA-bd_HTH_TetR-type_CS"/>
</dbReference>
<dbReference type="AlphaFoldDB" id="A0A2K9NJY9"/>
<dbReference type="PROSITE" id="PS50977">
    <property type="entry name" value="HTH_TETR_2"/>
    <property type="match status" value="1"/>
</dbReference>
<name>A0A2K9NJY9_9PROT</name>
<dbReference type="Pfam" id="PF13305">
    <property type="entry name" value="TetR_C_33"/>
    <property type="match status" value="1"/>
</dbReference>
<geneLocation type="plasmid" evidence="1 2">
    <name>unnamed1</name>
</geneLocation>
<dbReference type="FunFam" id="1.10.10.60:FF:000141">
    <property type="entry name" value="TetR family transcriptional regulator"/>
    <property type="match status" value="1"/>
</dbReference>
<dbReference type="Proteomes" id="UP000234752">
    <property type="component" value="Plasmid unnamed1"/>
</dbReference>
<dbReference type="SUPFAM" id="SSF48498">
    <property type="entry name" value="Tetracyclin repressor-like, C-terminal domain"/>
    <property type="match status" value="1"/>
</dbReference>
<reference evidence="1 2" key="1">
    <citation type="submission" date="2017-12" db="EMBL/GenBank/DDBJ databases">
        <title>Genomes of bacteria within cyanobacterial aggregates.</title>
        <authorList>
            <person name="Cai H."/>
        </authorList>
    </citation>
    <scope>NUCLEOTIDE SEQUENCE [LARGE SCALE GENOMIC DNA]</scope>
    <source>
        <strain evidence="1 2">TH16</strain>
        <plasmid evidence="1 2">unnamed1</plasmid>
    </source>
</reference>
<accession>A0A2K9NJY9</accession>
<dbReference type="Gene3D" id="1.10.357.10">
    <property type="entry name" value="Tetracycline Repressor, domain 2"/>
    <property type="match status" value="1"/>
</dbReference>
<dbReference type="PROSITE" id="PS01081">
    <property type="entry name" value="HTH_TETR_1"/>
    <property type="match status" value="1"/>
</dbReference>
<proteinExistence type="predicted"/>
<dbReference type="EMBL" id="CP025613">
    <property type="protein sequence ID" value="AUN33398.1"/>
    <property type="molecule type" value="Genomic_DNA"/>
</dbReference>
<organism evidence="1 2">
    <name type="scientific">Niveispirillum cyanobacteriorum</name>
    <dbReference type="NCBI Taxonomy" id="1612173"/>
    <lineage>
        <taxon>Bacteria</taxon>
        <taxon>Pseudomonadati</taxon>
        <taxon>Pseudomonadota</taxon>
        <taxon>Alphaproteobacteria</taxon>
        <taxon>Rhodospirillales</taxon>
        <taxon>Azospirillaceae</taxon>
        <taxon>Niveispirillum</taxon>
    </lineage>
</organism>
<sequence length="236" mass="25643">MINEKGGRAVKPAKRTRLPAAERRAQILTVARDLFVTQGFEHASMRRIADAAGITPTAIYDHFADKEALLTAIAADFFDGLVAAMTVPPDAATDPLGLLRQLMINYVRYGLAHPNEYRLVFMTSLSRFVPTLGHRGLPCSGVVPAEVAQKTVKAMHSFGILQTGIERLVAAGLLRADDPEGFADSVWAMGHGIVSLVITKGDSNFTPIDRWIDTSIGILMEGMRPRYSTPPPTSSR</sequence>
<dbReference type="SUPFAM" id="SSF46689">
    <property type="entry name" value="Homeodomain-like"/>
    <property type="match status" value="1"/>
</dbReference>
<dbReference type="InterPro" id="IPR036271">
    <property type="entry name" value="Tet_transcr_reg_TetR-rel_C_sf"/>
</dbReference>
<dbReference type="InterPro" id="IPR009057">
    <property type="entry name" value="Homeodomain-like_sf"/>
</dbReference>
<dbReference type="PANTHER" id="PTHR30055:SF212">
    <property type="entry name" value="TETR-FAMILY FAMILY TRANSCRIPTIONAL REGULATOR"/>
    <property type="match status" value="1"/>
</dbReference>
<dbReference type="PRINTS" id="PR00455">
    <property type="entry name" value="HTHTETR"/>
</dbReference>
<dbReference type="OrthoDB" id="7056813at2"/>
<dbReference type="KEGG" id="ncb:C0V82_23845"/>
<dbReference type="RefSeq" id="WP_102114911.1">
    <property type="nucleotide sequence ID" value="NZ_BMGN01000001.1"/>
</dbReference>
<dbReference type="InterPro" id="IPR001647">
    <property type="entry name" value="HTH_TetR"/>
</dbReference>
<dbReference type="InterPro" id="IPR050109">
    <property type="entry name" value="HTH-type_TetR-like_transc_reg"/>
</dbReference>
<dbReference type="GO" id="GO:0003700">
    <property type="term" value="F:DNA-binding transcription factor activity"/>
    <property type="evidence" value="ECO:0007669"/>
    <property type="project" value="TreeGrafter"/>
</dbReference>
<keyword evidence="1" id="KW-0614">Plasmid</keyword>
<evidence type="ECO:0000313" key="1">
    <source>
        <dbReference type="EMBL" id="AUN33398.1"/>
    </source>
</evidence>